<keyword evidence="3" id="KW-1185">Reference proteome</keyword>
<organism evidence="2 3">
    <name type="scientific">Hyaloscypha bicolor E</name>
    <dbReference type="NCBI Taxonomy" id="1095630"/>
    <lineage>
        <taxon>Eukaryota</taxon>
        <taxon>Fungi</taxon>
        <taxon>Dikarya</taxon>
        <taxon>Ascomycota</taxon>
        <taxon>Pezizomycotina</taxon>
        <taxon>Leotiomycetes</taxon>
        <taxon>Helotiales</taxon>
        <taxon>Hyaloscyphaceae</taxon>
        <taxon>Hyaloscypha</taxon>
        <taxon>Hyaloscypha bicolor</taxon>
    </lineage>
</organism>
<reference evidence="2 3" key="1">
    <citation type="submission" date="2016-04" db="EMBL/GenBank/DDBJ databases">
        <title>A degradative enzymes factory behind the ericoid mycorrhizal symbiosis.</title>
        <authorList>
            <consortium name="DOE Joint Genome Institute"/>
            <person name="Martino E."/>
            <person name="Morin E."/>
            <person name="Grelet G."/>
            <person name="Kuo A."/>
            <person name="Kohler A."/>
            <person name="Daghino S."/>
            <person name="Barry K."/>
            <person name="Choi C."/>
            <person name="Cichocki N."/>
            <person name="Clum A."/>
            <person name="Copeland A."/>
            <person name="Hainaut M."/>
            <person name="Haridas S."/>
            <person name="Labutti K."/>
            <person name="Lindquist E."/>
            <person name="Lipzen A."/>
            <person name="Khouja H.-R."/>
            <person name="Murat C."/>
            <person name="Ohm R."/>
            <person name="Olson A."/>
            <person name="Spatafora J."/>
            <person name="Veneault-Fourrey C."/>
            <person name="Henrissat B."/>
            <person name="Grigoriev I."/>
            <person name="Martin F."/>
            <person name="Perotto S."/>
        </authorList>
    </citation>
    <scope>NUCLEOTIDE SEQUENCE [LARGE SCALE GENOMIC DNA]</scope>
    <source>
        <strain evidence="2 3">E</strain>
    </source>
</reference>
<gene>
    <name evidence="2" type="ORF">K444DRAFT_629758</name>
</gene>
<evidence type="ECO:0000313" key="3">
    <source>
        <dbReference type="Proteomes" id="UP000235371"/>
    </source>
</evidence>
<evidence type="ECO:0000313" key="2">
    <source>
        <dbReference type="EMBL" id="PMD59897.1"/>
    </source>
</evidence>
<dbReference type="PANTHER" id="PTHR33112:SF16">
    <property type="entry name" value="HETEROKARYON INCOMPATIBILITY DOMAIN-CONTAINING PROTEIN"/>
    <property type="match status" value="1"/>
</dbReference>
<dbReference type="RefSeq" id="XP_024736801.1">
    <property type="nucleotide sequence ID" value="XM_024883107.1"/>
</dbReference>
<dbReference type="Proteomes" id="UP000235371">
    <property type="component" value="Unassembled WGS sequence"/>
</dbReference>
<protein>
    <submittedName>
        <fullName evidence="2">HET-domain-containing protein</fullName>
    </submittedName>
</protein>
<dbReference type="InParanoid" id="A0A2J6TA43"/>
<dbReference type="OrthoDB" id="5125733at2759"/>
<name>A0A2J6TA43_9HELO</name>
<dbReference type="GeneID" id="36591184"/>
<proteinExistence type="predicted"/>
<dbReference type="PANTHER" id="PTHR33112">
    <property type="entry name" value="DOMAIN PROTEIN, PUTATIVE-RELATED"/>
    <property type="match status" value="1"/>
</dbReference>
<evidence type="ECO:0000259" key="1">
    <source>
        <dbReference type="Pfam" id="PF06985"/>
    </source>
</evidence>
<dbReference type="InterPro" id="IPR010730">
    <property type="entry name" value="HET"/>
</dbReference>
<dbReference type="EMBL" id="KZ613803">
    <property type="protein sequence ID" value="PMD59897.1"/>
    <property type="molecule type" value="Genomic_DNA"/>
</dbReference>
<dbReference type="AlphaFoldDB" id="A0A2J6TA43"/>
<feature type="domain" description="Heterokaryon incompatibility" evidence="1">
    <location>
        <begin position="108"/>
        <end position="259"/>
    </location>
</feature>
<dbReference type="Pfam" id="PF06985">
    <property type="entry name" value="HET"/>
    <property type="match status" value="1"/>
</dbReference>
<accession>A0A2J6TA43</accession>
<sequence>MFTRSSRASILARMSGRRFRSSKRNMALCRGVISTYIALCMGHIVGRQVTVTADIALAKCWLDDCVESHEICPKSLNSRLPSRILDLGPPGGASDLRLLVNVESCGRYATLSHCWGNSQPLKLTQTTYDEFQEKIAYESLPKTFQDAVTATRSLGLRYLWIDSLCIIQGSKRDWEEQCTEMRRIYKDSFVTLAGPAASGCDSGFLHHARHTSSQAALQWSEGESFDEAILSHRSINERPYTLVPETDSPLSKRAWVLQERQLSSRVLYFGKKRMYLECFTNVRFEDSHYPIIWEYAEINMVEKLKIDRLGSHFKCFKYWAELINTYSSMDLTNMTDRLPALSGIASEFQRVTNARYLAGVWLEDMPRALAWHIPFYTNSGAPQLTSASNYIAPSWSWAAAKCGVLFVRNIVDNEFYSHLVIIDAGTTPTGLDPFGMVDGGYIIASGKIQSGLVRELPDLHVAGRRTLYLQSSNSERVAIYDPDDASRVLGSEFRVLLLYLGMYRVGGCCVALGIEPVDAHYNTYRRVGLAYTDALLYQPWVHFTDFFRGTSQSRLRLI</sequence>